<evidence type="ECO:0000313" key="10">
    <source>
        <dbReference type="Proteomes" id="UP000520767"/>
    </source>
</evidence>
<name>A0A7W7PZW2_9PSEU</name>
<accession>A0A7W7PZW2</accession>
<evidence type="ECO:0000256" key="2">
    <source>
        <dbReference type="ARBA" id="ARBA00023015"/>
    </source>
</evidence>
<keyword evidence="2" id="KW-0805">Transcription regulation</keyword>
<dbReference type="InterPro" id="IPR013249">
    <property type="entry name" value="RNA_pol_sigma70_r4_t2"/>
</dbReference>
<feature type="region of interest" description="Disordered" evidence="6">
    <location>
        <begin position="1"/>
        <end position="20"/>
    </location>
</feature>
<keyword evidence="5" id="KW-0804">Transcription</keyword>
<dbReference type="Gene3D" id="1.10.1740.10">
    <property type="match status" value="1"/>
</dbReference>
<protein>
    <submittedName>
        <fullName evidence="9">RNA polymerase sigma-70 factor (ECF subfamily)</fullName>
    </submittedName>
</protein>
<dbReference type="GO" id="GO:0016987">
    <property type="term" value="F:sigma factor activity"/>
    <property type="evidence" value="ECO:0007669"/>
    <property type="project" value="UniProtKB-KW"/>
</dbReference>
<keyword evidence="10" id="KW-1185">Reference proteome</keyword>
<gene>
    <name evidence="9" type="ORF">FHR82_000611</name>
</gene>
<feature type="domain" description="RNA polymerase sigma factor 70 region 4 type 2" evidence="8">
    <location>
        <begin position="139"/>
        <end position="187"/>
    </location>
</feature>
<reference evidence="9 10" key="1">
    <citation type="submission" date="2020-08" db="EMBL/GenBank/DDBJ databases">
        <title>Genomic Encyclopedia of Type Strains, Phase III (KMG-III): the genomes of soil and plant-associated and newly described type strains.</title>
        <authorList>
            <person name="Whitman W."/>
        </authorList>
    </citation>
    <scope>NUCLEOTIDE SEQUENCE [LARGE SCALE GENOMIC DNA]</scope>
    <source>
        <strain evidence="9 10">CECT 8960</strain>
    </source>
</reference>
<dbReference type="SUPFAM" id="SSF88659">
    <property type="entry name" value="Sigma3 and sigma4 domains of RNA polymerase sigma factors"/>
    <property type="match status" value="1"/>
</dbReference>
<dbReference type="InterPro" id="IPR013325">
    <property type="entry name" value="RNA_pol_sigma_r2"/>
</dbReference>
<evidence type="ECO:0000256" key="4">
    <source>
        <dbReference type="ARBA" id="ARBA00023125"/>
    </source>
</evidence>
<sequence length="205" mass="22409">MTTTRSPVGSGAAPPGSPPADERLLADSLHEPERFSGLFDRYAPVVHGYLSRRVGALADDLLSETFLQAFRGREGYDPARGPVRAWLFGIATNLVRRHARDEERRYRALGRAAAALDPTANEFGTSTDSRVDAQALRADLADVLAGLAQPDRDVLLLWAYLQLPYSEIAAALDVPVGTVRSRLHRARGVVRTHLGPRWLTSEESA</sequence>
<comment type="similarity">
    <text evidence="1">Belongs to the sigma-70 factor family. ECF subfamily.</text>
</comment>
<dbReference type="PANTHER" id="PTHR43133">
    <property type="entry name" value="RNA POLYMERASE ECF-TYPE SIGMA FACTO"/>
    <property type="match status" value="1"/>
</dbReference>
<dbReference type="Pfam" id="PF04542">
    <property type="entry name" value="Sigma70_r2"/>
    <property type="match status" value="1"/>
</dbReference>
<dbReference type="InterPro" id="IPR036388">
    <property type="entry name" value="WH-like_DNA-bd_sf"/>
</dbReference>
<evidence type="ECO:0000256" key="1">
    <source>
        <dbReference type="ARBA" id="ARBA00010641"/>
    </source>
</evidence>
<dbReference type="CDD" id="cd06171">
    <property type="entry name" value="Sigma70_r4"/>
    <property type="match status" value="1"/>
</dbReference>
<dbReference type="Pfam" id="PF08281">
    <property type="entry name" value="Sigma70_r4_2"/>
    <property type="match status" value="1"/>
</dbReference>
<evidence type="ECO:0000259" key="7">
    <source>
        <dbReference type="Pfam" id="PF04542"/>
    </source>
</evidence>
<dbReference type="SUPFAM" id="SSF88946">
    <property type="entry name" value="Sigma2 domain of RNA polymerase sigma factors"/>
    <property type="match status" value="1"/>
</dbReference>
<dbReference type="GO" id="GO:0003677">
    <property type="term" value="F:DNA binding"/>
    <property type="evidence" value="ECO:0007669"/>
    <property type="project" value="UniProtKB-KW"/>
</dbReference>
<dbReference type="Proteomes" id="UP000520767">
    <property type="component" value="Unassembled WGS sequence"/>
</dbReference>
<feature type="domain" description="RNA polymerase sigma-70 region 2" evidence="7">
    <location>
        <begin position="38"/>
        <end position="104"/>
    </location>
</feature>
<proteinExistence type="inferred from homology"/>
<evidence type="ECO:0000313" key="9">
    <source>
        <dbReference type="EMBL" id="MBB4904401.1"/>
    </source>
</evidence>
<comment type="caution">
    <text evidence="9">The sequence shown here is derived from an EMBL/GenBank/DDBJ whole genome shotgun (WGS) entry which is preliminary data.</text>
</comment>
<keyword evidence="3" id="KW-0731">Sigma factor</keyword>
<dbReference type="PANTHER" id="PTHR43133:SF52">
    <property type="entry name" value="ECF RNA POLYMERASE SIGMA FACTOR SIGL"/>
    <property type="match status" value="1"/>
</dbReference>
<dbReference type="GO" id="GO:0006352">
    <property type="term" value="P:DNA-templated transcription initiation"/>
    <property type="evidence" value="ECO:0007669"/>
    <property type="project" value="InterPro"/>
</dbReference>
<dbReference type="InterPro" id="IPR039425">
    <property type="entry name" value="RNA_pol_sigma-70-like"/>
</dbReference>
<dbReference type="NCBIfam" id="TIGR02937">
    <property type="entry name" value="sigma70-ECF"/>
    <property type="match status" value="1"/>
</dbReference>
<evidence type="ECO:0000259" key="8">
    <source>
        <dbReference type="Pfam" id="PF08281"/>
    </source>
</evidence>
<evidence type="ECO:0000256" key="5">
    <source>
        <dbReference type="ARBA" id="ARBA00023163"/>
    </source>
</evidence>
<feature type="compositionally biased region" description="Low complexity" evidence="6">
    <location>
        <begin position="1"/>
        <end position="14"/>
    </location>
</feature>
<evidence type="ECO:0000256" key="6">
    <source>
        <dbReference type="SAM" id="MobiDB-lite"/>
    </source>
</evidence>
<dbReference type="RefSeq" id="WP_184808658.1">
    <property type="nucleotide sequence ID" value="NZ_JACHJQ010000001.1"/>
</dbReference>
<dbReference type="InterPro" id="IPR007627">
    <property type="entry name" value="RNA_pol_sigma70_r2"/>
</dbReference>
<dbReference type="InterPro" id="IPR014284">
    <property type="entry name" value="RNA_pol_sigma-70_dom"/>
</dbReference>
<dbReference type="InterPro" id="IPR013324">
    <property type="entry name" value="RNA_pol_sigma_r3/r4-like"/>
</dbReference>
<organism evidence="9 10">
    <name type="scientific">Actinophytocola algeriensis</name>
    <dbReference type="NCBI Taxonomy" id="1768010"/>
    <lineage>
        <taxon>Bacteria</taxon>
        <taxon>Bacillati</taxon>
        <taxon>Actinomycetota</taxon>
        <taxon>Actinomycetes</taxon>
        <taxon>Pseudonocardiales</taxon>
        <taxon>Pseudonocardiaceae</taxon>
    </lineage>
</organism>
<evidence type="ECO:0000256" key="3">
    <source>
        <dbReference type="ARBA" id="ARBA00023082"/>
    </source>
</evidence>
<dbReference type="EMBL" id="JACHJQ010000001">
    <property type="protein sequence ID" value="MBB4904401.1"/>
    <property type="molecule type" value="Genomic_DNA"/>
</dbReference>
<keyword evidence="4" id="KW-0238">DNA-binding</keyword>
<dbReference type="AlphaFoldDB" id="A0A7W7PZW2"/>
<dbReference type="Gene3D" id="1.10.10.10">
    <property type="entry name" value="Winged helix-like DNA-binding domain superfamily/Winged helix DNA-binding domain"/>
    <property type="match status" value="1"/>
</dbReference>